<organism evidence="2 3">
    <name type="scientific">[Phormidium ambiguum] IAM M-71</name>
    <dbReference type="NCBI Taxonomy" id="454136"/>
    <lineage>
        <taxon>Bacteria</taxon>
        <taxon>Bacillati</taxon>
        <taxon>Cyanobacteriota</taxon>
        <taxon>Cyanophyceae</taxon>
        <taxon>Oscillatoriophycideae</taxon>
        <taxon>Aerosakkonematales</taxon>
        <taxon>Aerosakkonemataceae</taxon>
        <taxon>Floridanema</taxon>
    </lineage>
</organism>
<dbReference type="InterPro" id="IPR050570">
    <property type="entry name" value="Cell_wall_metabolism_enzyme"/>
</dbReference>
<dbReference type="Pfam" id="PF01551">
    <property type="entry name" value="Peptidase_M23"/>
    <property type="match status" value="1"/>
</dbReference>
<evidence type="ECO:0000259" key="1">
    <source>
        <dbReference type="Pfam" id="PF01551"/>
    </source>
</evidence>
<dbReference type="CDD" id="cd12797">
    <property type="entry name" value="M23_peptidase"/>
    <property type="match status" value="1"/>
</dbReference>
<protein>
    <submittedName>
        <fullName evidence="2">Peptidase M23</fullName>
    </submittedName>
</protein>
<dbReference type="STRING" id="454136.NIES2119_02570"/>
<sequence length="340" mass="37262">MKKAFFAIVILAFLLTIILAVSEQPNLTSAQSGGNNFKLALPINCTLGKDCFIMHYLDRDPSSAAVDFACGRLTYDTHNGTDFAIPDERAMAKGVAVKAVASGKVLRIRDGVPDIRVADQTDKSRVEGIECGNGVVIDHGNGWQTQYCHLRQGSVVVKPNTSVSSGAVLGMVGESGLASFPHVHLTVRYQNKVVDPFVGTGNPQGCNVRRQSLWQQPLEYVPTGLIRTGFAPKQPTMAEIWQGQFAETSLGKNNPLLLFWVQAFGVLQGDEEQFRLIAPDGKVVINSKQQLKSANRVWLSYVGKKNSATQPLVPGVWRGEYRLVRGNRVLIESTREVQLR</sequence>
<feature type="domain" description="M23ase beta-sheet core" evidence="1">
    <location>
        <begin position="77"/>
        <end position="196"/>
    </location>
</feature>
<dbReference type="GO" id="GO:0004222">
    <property type="term" value="F:metalloendopeptidase activity"/>
    <property type="evidence" value="ECO:0007669"/>
    <property type="project" value="TreeGrafter"/>
</dbReference>
<dbReference type="EMBL" id="MRCE01000002">
    <property type="protein sequence ID" value="OKH40515.1"/>
    <property type="molecule type" value="Genomic_DNA"/>
</dbReference>
<dbReference type="Proteomes" id="UP000185860">
    <property type="component" value="Unassembled WGS sequence"/>
</dbReference>
<dbReference type="PANTHER" id="PTHR21666:SF270">
    <property type="entry name" value="MUREIN HYDROLASE ACTIVATOR ENVC"/>
    <property type="match status" value="1"/>
</dbReference>
<dbReference type="InterPro" id="IPR016047">
    <property type="entry name" value="M23ase_b-sheet_dom"/>
</dbReference>
<dbReference type="InterPro" id="IPR011055">
    <property type="entry name" value="Dup_hybrid_motif"/>
</dbReference>
<dbReference type="RefSeq" id="WP_073591896.1">
    <property type="nucleotide sequence ID" value="NZ_MRCE01000002.1"/>
</dbReference>
<evidence type="ECO:0000313" key="3">
    <source>
        <dbReference type="Proteomes" id="UP000185860"/>
    </source>
</evidence>
<dbReference type="OrthoDB" id="5489603at2"/>
<dbReference type="Gene3D" id="2.70.70.10">
    <property type="entry name" value="Glucose Permease (Domain IIA)"/>
    <property type="match status" value="1"/>
</dbReference>
<reference evidence="2 3" key="1">
    <citation type="submission" date="2016-11" db="EMBL/GenBank/DDBJ databases">
        <title>Draft Genome Sequences of Nine Cyanobacterial Strains from Diverse Habitats.</title>
        <authorList>
            <person name="Zhu T."/>
            <person name="Hou S."/>
            <person name="Lu X."/>
            <person name="Hess W.R."/>
        </authorList>
    </citation>
    <scope>NUCLEOTIDE SEQUENCE [LARGE SCALE GENOMIC DNA]</scope>
    <source>
        <strain evidence="2 3">IAM M-71</strain>
    </source>
</reference>
<evidence type="ECO:0000313" key="2">
    <source>
        <dbReference type="EMBL" id="OKH40515.1"/>
    </source>
</evidence>
<comment type="caution">
    <text evidence="2">The sequence shown here is derived from an EMBL/GenBank/DDBJ whole genome shotgun (WGS) entry which is preliminary data.</text>
</comment>
<accession>A0A1U7ISW4</accession>
<dbReference type="AlphaFoldDB" id="A0A1U7ISW4"/>
<dbReference type="PANTHER" id="PTHR21666">
    <property type="entry name" value="PEPTIDASE-RELATED"/>
    <property type="match status" value="1"/>
</dbReference>
<gene>
    <name evidence="2" type="ORF">NIES2119_02570</name>
</gene>
<proteinExistence type="predicted"/>
<dbReference type="SUPFAM" id="SSF51261">
    <property type="entry name" value="Duplicated hybrid motif"/>
    <property type="match status" value="1"/>
</dbReference>
<name>A0A1U7ISW4_9CYAN</name>